<dbReference type="AlphaFoldDB" id="A0AAD7URI9"/>
<evidence type="ECO:0000313" key="2">
    <source>
        <dbReference type="Proteomes" id="UP001234581"/>
    </source>
</evidence>
<accession>A0AAD7URI9</accession>
<protein>
    <submittedName>
        <fullName evidence="1">Uncharacterized protein</fullName>
    </submittedName>
</protein>
<organism evidence="1 2">
    <name type="scientific">Lichtheimia ornata</name>
    <dbReference type="NCBI Taxonomy" id="688661"/>
    <lineage>
        <taxon>Eukaryota</taxon>
        <taxon>Fungi</taxon>
        <taxon>Fungi incertae sedis</taxon>
        <taxon>Mucoromycota</taxon>
        <taxon>Mucoromycotina</taxon>
        <taxon>Mucoromycetes</taxon>
        <taxon>Mucorales</taxon>
        <taxon>Lichtheimiaceae</taxon>
        <taxon>Lichtheimia</taxon>
    </lineage>
</organism>
<dbReference type="EMBL" id="JARTCD010000139">
    <property type="protein sequence ID" value="KAJ8651796.1"/>
    <property type="molecule type" value="Genomic_DNA"/>
</dbReference>
<gene>
    <name evidence="1" type="ORF">O0I10_012617</name>
</gene>
<sequence>MLDHFISSINHDNNSHAHSLINEAVVTNTIIRPFFLLVFISSSVIFGDKSTCQNERHYNDIVFDSTSNDRVFFGRKIDLLIRFGKGAKSLELSSNEFKKPTATTSQVMAQQNKNLRVNGSLLNHLRALNNKFLVC</sequence>
<reference evidence="1 2" key="1">
    <citation type="submission" date="2023-03" db="EMBL/GenBank/DDBJ databases">
        <title>Genome sequence of Lichtheimia ornata CBS 291.66.</title>
        <authorList>
            <person name="Mohabir J.T."/>
            <person name="Shea T.P."/>
            <person name="Kurbessoian T."/>
            <person name="Berby B."/>
            <person name="Fontaine J."/>
            <person name="Livny J."/>
            <person name="Gnirke A."/>
            <person name="Stajich J.E."/>
            <person name="Cuomo C.A."/>
        </authorList>
    </citation>
    <scope>NUCLEOTIDE SEQUENCE [LARGE SCALE GENOMIC DNA]</scope>
    <source>
        <strain evidence="1">CBS 291.66</strain>
    </source>
</reference>
<dbReference type="GeneID" id="83219954"/>
<evidence type="ECO:0000313" key="1">
    <source>
        <dbReference type="EMBL" id="KAJ8651796.1"/>
    </source>
</evidence>
<name>A0AAD7URI9_9FUNG</name>
<keyword evidence="2" id="KW-1185">Reference proteome</keyword>
<comment type="caution">
    <text evidence="1">The sequence shown here is derived from an EMBL/GenBank/DDBJ whole genome shotgun (WGS) entry which is preliminary data.</text>
</comment>
<dbReference type="Proteomes" id="UP001234581">
    <property type="component" value="Unassembled WGS sequence"/>
</dbReference>
<proteinExistence type="predicted"/>
<dbReference type="RefSeq" id="XP_058336710.1">
    <property type="nucleotide sequence ID" value="XM_058492509.1"/>
</dbReference>